<evidence type="ECO:0000313" key="1">
    <source>
        <dbReference type="EMBL" id="GFS46206.1"/>
    </source>
</evidence>
<sequence>MPFGEQSAIISDMMEKESHGDEVLMERGSLWRWSPYGDEILKGEVNTMDEVSILDEVSTLDEVNTINEVSTLDEVFDEVNTLGEESTLGEVTTMDEVNSGKVNNISRNLSLMS</sequence>
<accession>A0A7J0E103</accession>
<reference evidence="2" key="1">
    <citation type="submission" date="2019-07" db="EMBL/GenBank/DDBJ databases">
        <title>De Novo Assembly of kiwifruit Actinidia rufa.</title>
        <authorList>
            <person name="Sugita-Konishi S."/>
            <person name="Sato K."/>
            <person name="Mori E."/>
            <person name="Abe Y."/>
            <person name="Kisaki G."/>
            <person name="Hamano K."/>
            <person name="Suezawa K."/>
            <person name="Otani M."/>
            <person name="Fukuda T."/>
            <person name="Manabe T."/>
            <person name="Gomi K."/>
            <person name="Tabuchi M."/>
            <person name="Akimitsu K."/>
            <person name="Kataoka I."/>
        </authorList>
    </citation>
    <scope>NUCLEOTIDE SEQUENCE [LARGE SCALE GENOMIC DNA]</scope>
    <source>
        <strain evidence="2">cv. Fuchu</strain>
    </source>
</reference>
<protein>
    <submittedName>
        <fullName evidence="1">Uncharacterized protein</fullName>
    </submittedName>
</protein>
<keyword evidence="2" id="KW-1185">Reference proteome</keyword>
<name>A0A7J0E103_9ERIC</name>
<proteinExistence type="predicted"/>
<dbReference type="EMBL" id="BJWL01000464">
    <property type="protein sequence ID" value="GFS46206.1"/>
    <property type="molecule type" value="Genomic_DNA"/>
</dbReference>
<gene>
    <name evidence="1" type="ORF">Acr_00g0100810</name>
</gene>
<dbReference type="Proteomes" id="UP000585474">
    <property type="component" value="Unassembled WGS sequence"/>
</dbReference>
<dbReference type="AlphaFoldDB" id="A0A7J0E103"/>
<comment type="caution">
    <text evidence="1">The sequence shown here is derived from an EMBL/GenBank/DDBJ whole genome shotgun (WGS) entry which is preliminary data.</text>
</comment>
<organism evidence="1 2">
    <name type="scientific">Actinidia rufa</name>
    <dbReference type="NCBI Taxonomy" id="165716"/>
    <lineage>
        <taxon>Eukaryota</taxon>
        <taxon>Viridiplantae</taxon>
        <taxon>Streptophyta</taxon>
        <taxon>Embryophyta</taxon>
        <taxon>Tracheophyta</taxon>
        <taxon>Spermatophyta</taxon>
        <taxon>Magnoliopsida</taxon>
        <taxon>eudicotyledons</taxon>
        <taxon>Gunneridae</taxon>
        <taxon>Pentapetalae</taxon>
        <taxon>asterids</taxon>
        <taxon>Ericales</taxon>
        <taxon>Actinidiaceae</taxon>
        <taxon>Actinidia</taxon>
    </lineage>
</organism>
<evidence type="ECO:0000313" key="2">
    <source>
        <dbReference type="Proteomes" id="UP000585474"/>
    </source>
</evidence>